<comment type="caution">
    <text evidence="1">The sequence shown here is derived from an EMBL/GenBank/DDBJ whole genome shotgun (WGS) entry which is preliminary data.</text>
</comment>
<name>A0A8H6IFA8_9AGAR</name>
<gene>
    <name evidence="1" type="ORF">DFP72DRAFT_1130547</name>
</gene>
<evidence type="ECO:0000313" key="2">
    <source>
        <dbReference type="Proteomes" id="UP000521943"/>
    </source>
</evidence>
<accession>A0A8H6IFA8</accession>
<dbReference type="SUPFAM" id="SSF81383">
    <property type="entry name" value="F-box domain"/>
    <property type="match status" value="1"/>
</dbReference>
<evidence type="ECO:0000313" key="1">
    <source>
        <dbReference type="EMBL" id="KAF6764565.1"/>
    </source>
</evidence>
<dbReference type="Proteomes" id="UP000521943">
    <property type="component" value="Unassembled WGS sequence"/>
</dbReference>
<sequence length="548" mass="61132">MCLSFLHQRRSRSQRLQSKCITGTPSEVWHETFVRLGAQDVLSSSRSGQTCKYLLEVALDEHLWRRLVLNMCQEYDLFRPSYPVSEMSLVQLQRAALTPDLFTRRMHKQGRPTHLPLSEAFTPVSSSTRTIRSAPTVQLYDHLVPGGRFWVTIFARELQTEVACQAMLEVWDLGPPGSSPRQSPSLISKGQDLGCVSSLRGGVTCAVAIGRLEETLDIAVGIRRGDAAPYTVSIYAIAPGTLNPSLEAIASINILAAGDGFHHLSALSLSEGRAIISINHSFVIWDFSEAAYIVLPHGLRSICQLLLTLESKTKIIENMLVTISEEAGVHQWHLSEWKSLSQDCGLRVDIGSNFHPLTSDRSIPPLWDAVDNHSLVRRPESAPLMTVDLIRVHDNAFFGHTYCLTTTSRQNSADRAPYLQLTLGATYPICSSGDWHPLSTMGNHRLGFWMMDIAVSRSGYADLVRSTPPGQDVPSFINLLCWTQPSKPDTASKQQDSRREEVLTELRFALLHRYHVTASWCPASARFISYAGERRRSPSPVVLVDYLW</sequence>
<proteinExistence type="predicted"/>
<dbReference type="EMBL" id="JACGCI010000004">
    <property type="protein sequence ID" value="KAF6764565.1"/>
    <property type="molecule type" value="Genomic_DNA"/>
</dbReference>
<evidence type="ECO:0008006" key="3">
    <source>
        <dbReference type="Google" id="ProtNLM"/>
    </source>
</evidence>
<reference evidence="1 2" key="1">
    <citation type="submission" date="2020-07" db="EMBL/GenBank/DDBJ databases">
        <title>Comparative genomics of pyrophilous fungi reveals a link between fire events and developmental genes.</title>
        <authorList>
            <consortium name="DOE Joint Genome Institute"/>
            <person name="Steindorff A.S."/>
            <person name="Carver A."/>
            <person name="Calhoun S."/>
            <person name="Stillman K."/>
            <person name="Liu H."/>
            <person name="Lipzen A."/>
            <person name="Pangilinan J."/>
            <person name="Labutti K."/>
            <person name="Bruns T.D."/>
            <person name="Grigoriev I.V."/>
        </authorList>
    </citation>
    <scope>NUCLEOTIDE SEQUENCE [LARGE SCALE GENOMIC DNA]</scope>
    <source>
        <strain evidence="1 2">CBS 144469</strain>
    </source>
</reference>
<dbReference type="OrthoDB" id="2688364at2759"/>
<dbReference type="InterPro" id="IPR036047">
    <property type="entry name" value="F-box-like_dom_sf"/>
</dbReference>
<dbReference type="AlphaFoldDB" id="A0A8H6IFA8"/>
<dbReference type="Gene3D" id="1.20.1280.50">
    <property type="match status" value="1"/>
</dbReference>
<keyword evidence="2" id="KW-1185">Reference proteome</keyword>
<protein>
    <recommendedName>
        <fullName evidence="3">F-box domain-containing protein</fullName>
    </recommendedName>
</protein>
<organism evidence="1 2">
    <name type="scientific">Ephemerocybe angulata</name>
    <dbReference type="NCBI Taxonomy" id="980116"/>
    <lineage>
        <taxon>Eukaryota</taxon>
        <taxon>Fungi</taxon>
        <taxon>Dikarya</taxon>
        <taxon>Basidiomycota</taxon>
        <taxon>Agaricomycotina</taxon>
        <taxon>Agaricomycetes</taxon>
        <taxon>Agaricomycetidae</taxon>
        <taxon>Agaricales</taxon>
        <taxon>Agaricineae</taxon>
        <taxon>Psathyrellaceae</taxon>
        <taxon>Ephemerocybe</taxon>
    </lineage>
</organism>